<evidence type="ECO:0000313" key="1">
    <source>
        <dbReference type="EMBL" id="KDR76092.1"/>
    </source>
</evidence>
<dbReference type="HOGENOM" id="CLU_1938311_0_0_1"/>
<dbReference type="EMBL" id="KL142379">
    <property type="protein sequence ID" value="KDR76092.1"/>
    <property type="molecule type" value="Genomic_DNA"/>
</dbReference>
<keyword evidence="2" id="KW-1185">Reference proteome</keyword>
<dbReference type="AlphaFoldDB" id="A0A067T198"/>
<evidence type="ECO:0000313" key="2">
    <source>
        <dbReference type="Proteomes" id="UP000027222"/>
    </source>
</evidence>
<accession>A0A067T198</accession>
<sequence>MKNAERTAFPRLLQKHALPRQFPSLSKFEAATPTLISAPTQVSPARHRLSHIAAGSHELQVLTRPSQPQASFESKVTYVPVSLTAFPVHSTVRLWTWDKLNDKAIFQHSSHTVLTGCLLVFSNLLCTSIR</sequence>
<reference evidence="2" key="1">
    <citation type="journal article" date="2014" name="Proc. Natl. Acad. Sci. U.S.A.">
        <title>Extensive sampling of basidiomycete genomes demonstrates inadequacy of the white-rot/brown-rot paradigm for wood decay fungi.</title>
        <authorList>
            <person name="Riley R."/>
            <person name="Salamov A.A."/>
            <person name="Brown D.W."/>
            <person name="Nagy L.G."/>
            <person name="Floudas D."/>
            <person name="Held B.W."/>
            <person name="Levasseur A."/>
            <person name="Lombard V."/>
            <person name="Morin E."/>
            <person name="Otillar R."/>
            <person name="Lindquist E.A."/>
            <person name="Sun H."/>
            <person name="LaButti K.M."/>
            <person name="Schmutz J."/>
            <person name="Jabbour D."/>
            <person name="Luo H."/>
            <person name="Baker S.E."/>
            <person name="Pisabarro A.G."/>
            <person name="Walton J.D."/>
            <person name="Blanchette R.A."/>
            <person name="Henrissat B."/>
            <person name="Martin F."/>
            <person name="Cullen D."/>
            <person name="Hibbett D.S."/>
            <person name="Grigoriev I.V."/>
        </authorList>
    </citation>
    <scope>NUCLEOTIDE SEQUENCE [LARGE SCALE GENOMIC DNA]</scope>
    <source>
        <strain evidence="2">CBS 339.88</strain>
    </source>
</reference>
<dbReference type="Proteomes" id="UP000027222">
    <property type="component" value="Unassembled WGS sequence"/>
</dbReference>
<proteinExistence type="predicted"/>
<name>A0A067T198_GALM3</name>
<gene>
    <name evidence="1" type="ORF">GALMADRAFT_460355</name>
</gene>
<organism evidence="1 2">
    <name type="scientific">Galerina marginata (strain CBS 339.88)</name>
    <dbReference type="NCBI Taxonomy" id="685588"/>
    <lineage>
        <taxon>Eukaryota</taxon>
        <taxon>Fungi</taxon>
        <taxon>Dikarya</taxon>
        <taxon>Basidiomycota</taxon>
        <taxon>Agaricomycotina</taxon>
        <taxon>Agaricomycetes</taxon>
        <taxon>Agaricomycetidae</taxon>
        <taxon>Agaricales</taxon>
        <taxon>Agaricineae</taxon>
        <taxon>Strophariaceae</taxon>
        <taxon>Galerina</taxon>
    </lineage>
</organism>
<protein>
    <submittedName>
        <fullName evidence="1">Uncharacterized protein</fullName>
    </submittedName>
</protein>